<feature type="transmembrane region" description="Helical" evidence="8">
    <location>
        <begin position="397"/>
        <end position="422"/>
    </location>
</feature>
<reference evidence="9" key="1">
    <citation type="journal article" date="2021" name="Nat. Commun.">
        <title>Genetic determinants of endophytism in the Arabidopsis root mycobiome.</title>
        <authorList>
            <person name="Mesny F."/>
            <person name="Miyauchi S."/>
            <person name="Thiergart T."/>
            <person name="Pickel B."/>
            <person name="Atanasova L."/>
            <person name="Karlsson M."/>
            <person name="Huettel B."/>
            <person name="Barry K.W."/>
            <person name="Haridas S."/>
            <person name="Chen C."/>
            <person name="Bauer D."/>
            <person name="Andreopoulos W."/>
            <person name="Pangilinan J."/>
            <person name="LaButti K."/>
            <person name="Riley R."/>
            <person name="Lipzen A."/>
            <person name="Clum A."/>
            <person name="Drula E."/>
            <person name="Henrissat B."/>
            <person name="Kohler A."/>
            <person name="Grigoriev I.V."/>
            <person name="Martin F.M."/>
            <person name="Hacquard S."/>
        </authorList>
    </citation>
    <scope>NUCLEOTIDE SEQUENCE</scope>
    <source>
        <strain evidence="9">MPI-CAGE-AT-0021</strain>
    </source>
</reference>
<accession>A0A9P9J4T6</accession>
<feature type="compositionally biased region" description="Basic and acidic residues" evidence="7">
    <location>
        <begin position="567"/>
        <end position="576"/>
    </location>
</feature>
<keyword evidence="3" id="KW-0813">Transport</keyword>
<keyword evidence="5 8" id="KW-1133">Transmembrane helix</keyword>
<evidence type="ECO:0000313" key="9">
    <source>
        <dbReference type="EMBL" id="KAH7141214.1"/>
    </source>
</evidence>
<dbReference type="Pfam" id="PF00860">
    <property type="entry name" value="Xan_ur_permease"/>
    <property type="match status" value="1"/>
</dbReference>
<feature type="transmembrane region" description="Helical" evidence="8">
    <location>
        <begin position="434"/>
        <end position="455"/>
    </location>
</feature>
<evidence type="ECO:0000256" key="5">
    <source>
        <dbReference type="ARBA" id="ARBA00022989"/>
    </source>
</evidence>
<evidence type="ECO:0000256" key="8">
    <source>
        <dbReference type="SAM" id="Phobius"/>
    </source>
</evidence>
<proteinExistence type="inferred from homology"/>
<keyword evidence="10" id="KW-1185">Reference proteome</keyword>
<dbReference type="GO" id="GO:0005886">
    <property type="term" value="C:plasma membrane"/>
    <property type="evidence" value="ECO:0007669"/>
    <property type="project" value="TreeGrafter"/>
</dbReference>
<dbReference type="InterPro" id="IPR006043">
    <property type="entry name" value="NCS2"/>
</dbReference>
<protein>
    <submittedName>
        <fullName evidence="9">Permease family-domain-containing protein</fullName>
    </submittedName>
</protein>
<feature type="transmembrane region" description="Helical" evidence="8">
    <location>
        <begin position="357"/>
        <end position="377"/>
    </location>
</feature>
<feature type="transmembrane region" description="Helical" evidence="8">
    <location>
        <begin position="130"/>
        <end position="155"/>
    </location>
</feature>
<dbReference type="GO" id="GO:0015854">
    <property type="term" value="P:guanine transport"/>
    <property type="evidence" value="ECO:0007669"/>
    <property type="project" value="TreeGrafter"/>
</dbReference>
<name>A0A9P9J4T6_9HYPO</name>
<feature type="transmembrane region" description="Helical" evidence="8">
    <location>
        <begin position="485"/>
        <end position="503"/>
    </location>
</feature>
<comment type="caution">
    <text evidence="9">The sequence shown here is derived from an EMBL/GenBank/DDBJ whole genome shotgun (WGS) entry which is preliminary data.</text>
</comment>
<dbReference type="PANTHER" id="PTHR43337">
    <property type="entry name" value="XANTHINE/URACIL PERMEASE C887.17-RELATED"/>
    <property type="match status" value="1"/>
</dbReference>
<dbReference type="AlphaFoldDB" id="A0A9P9J4T6"/>
<dbReference type="Proteomes" id="UP000717696">
    <property type="component" value="Unassembled WGS sequence"/>
</dbReference>
<feature type="transmembrane region" description="Helical" evidence="8">
    <location>
        <begin position="509"/>
        <end position="529"/>
    </location>
</feature>
<feature type="region of interest" description="Disordered" evidence="7">
    <location>
        <begin position="567"/>
        <end position="627"/>
    </location>
</feature>
<evidence type="ECO:0000256" key="6">
    <source>
        <dbReference type="ARBA" id="ARBA00023136"/>
    </source>
</evidence>
<gene>
    <name evidence="9" type="ORF">B0J13DRAFT_636881</name>
</gene>
<dbReference type="GO" id="GO:0005345">
    <property type="term" value="F:purine nucleobase transmembrane transporter activity"/>
    <property type="evidence" value="ECO:0007669"/>
    <property type="project" value="TreeGrafter"/>
</dbReference>
<feature type="transmembrane region" description="Helical" evidence="8">
    <location>
        <begin position="175"/>
        <end position="196"/>
    </location>
</feature>
<dbReference type="PANTHER" id="PTHR43337:SF3">
    <property type="entry name" value="PURINE TRANSPORTER"/>
    <property type="match status" value="1"/>
</dbReference>
<comment type="subcellular location">
    <subcellularLocation>
        <location evidence="1">Membrane</location>
        <topology evidence="1">Multi-pass membrane protein</topology>
    </subcellularLocation>
</comment>
<sequence>MADTTIQMDAHTVASDNLAGYNGIPRSRLCGFRDFLDVTNFTVTTSRFGRFFKLSGSGHPEQISGATFFREIRAGLTTFATMAYIIAVNAALLSQSGGTCVCDLADKQACDDIPSYVACKEDVRRDLITATAAISGLASFVFGLLTNLPVAIAPGMGLNAYFTFQVVGYNGSGPISYRMALTAVFVEGLIFIFLALTGMRQWLVKLIPATLKTATGVGIGFFLTEIGLSYSAGIGAITGGFTATPLALAGCPQELIDPTTGMCSEGQMTSAKLWVGVFCGGIVTTFLMAFRVKYALIIGIALVSVVSWPRDTPMTYFPHDAEGDSRFEFFKQVVMYHPIEKTLNQLDLSFGGNSSQFALALFTFLYVDIIDATATLYSMVRFCGVVNPKDGDFPRSTIAYCTDAAFISIGALFGTSPVTAFIESGAGIAEGGRTGLTSMVTGLCFIISIFFAPIFASVPPWATGCTLVMVGCMMIRQVTQVNWRYIGDVLPSFVVMTFIPFSYSVAYGLIAGVFVYAVLNSLIGLAVLISGGRLEPREYDLKEYWTWKGSGRPPWFIRAMKRGRRATLDAEDDHRPSSLSIEMQTPISNNREGSVGRSGDSSGKEGIAIGEPPVTPTPAARFRLDDN</sequence>
<evidence type="ECO:0000313" key="10">
    <source>
        <dbReference type="Proteomes" id="UP000717696"/>
    </source>
</evidence>
<feature type="compositionally biased region" description="Polar residues" evidence="7">
    <location>
        <begin position="577"/>
        <end position="592"/>
    </location>
</feature>
<dbReference type="EMBL" id="JAGMUU010000012">
    <property type="protein sequence ID" value="KAH7141214.1"/>
    <property type="molecule type" value="Genomic_DNA"/>
</dbReference>
<feature type="transmembrane region" description="Helical" evidence="8">
    <location>
        <begin position="294"/>
        <end position="310"/>
    </location>
</feature>
<keyword evidence="6 8" id="KW-0472">Membrane</keyword>
<dbReference type="InterPro" id="IPR045018">
    <property type="entry name" value="Azg-like"/>
</dbReference>
<evidence type="ECO:0000256" key="2">
    <source>
        <dbReference type="ARBA" id="ARBA00005697"/>
    </source>
</evidence>
<evidence type="ECO:0000256" key="7">
    <source>
        <dbReference type="SAM" id="MobiDB-lite"/>
    </source>
</evidence>
<feature type="transmembrane region" description="Helical" evidence="8">
    <location>
        <begin position="271"/>
        <end position="288"/>
    </location>
</feature>
<dbReference type="OrthoDB" id="431212at2759"/>
<organism evidence="9 10">
    <name type="scientific">Dactylonectria estremocensis</name>
    <dbReference type="NCBI Taxonomy" id="1079267"/>
    <lineage>
        <taxon>Eukaryota</taxon>
        <taxon>Fungi</taxon>
        <taxon>Dikarya</taxon>
        <taxon>Ascomycota</taxon>
        <taxon>Pezizomycotina</taxon>
        <taxon>Sordariomycetes</taxon>
        <taxon>Hypocreomycetidae</taxon>
        <taxon>Hypocreales</taxon>
        <taxon>Nectriaceae</taxon>
        <taxon>Dactylonectria</taxon>
    </lineage>
</organism>
<dbReference type="GO" id="GO:0015853">
    <property type="term" value="P:adenine transport"/>
    <property type="evidence" value="ECO:0007669"/>
    <property type="project" value="TreeGrafter"/>
</dbReference>
<evidence type="ECO:0000256" key="3">
    <source>
        <dbReference type="ARBA" id="ARBA00022448"/>
    </source>
</evidence>
<evidence type="ECO:0000256" key="4">
    <source>
        <dbReference type="ARBA" id="ARBA00022692"/>
    </source>
</evidence>
<evidence type="ECO:0000256" key="1">
    <source>
        <dbReference type="ARBA" id="ARBA00004141"/>
    </source>
</evidence>
<comment type="similarity">
    <text evidence="2">Belongs to the nucleobase:cation symporter-2 (NCS2) (TC 2.A.40) family. Azg-like subfamily.</text>
</comment>
<keyword evidence="4 8" id="KW-0812">Transmembrane</keyword>